<keyword evidence="1 3" id="KW-0808">Transferase</keyword>
<comment type="caution">
    <text evidence="5">The sequence shown here is derived from an EMBL/GenBank/DDBJ whole genome shotgun (WGS) entry which is preliminary data.</text>
</comment>
<proteinExistence type="inferred from homology"/>
<dbReference type="CDD" id="cd04301">
    <property type="entry name" value="NAT_SF"/>
    <property type="match status" value="1"/>
</dbReference>
<dbReference type="NCBIfam" id="TIGR02406">
    <property type="entry name" value="ectoine_EctA"/>
    <property type="match status" value="1"/>
</dbReference>
<evidence type="ECO:0000313" key="6">
    <source>
        <dbReference type="Proteomes" id="UP000722165"/>
    </source>
</evidence>
<dbReference type="Pfam" id="PF00583">
    <property type="entry name" value="Acetyltransf_1"/>
    <property type="match status" value="1"/>
</dbReference>
<evidence type="ECO:0000256" key="3">
    <source>
        <dbReference type="RuleBase" id="RU365045"/>
    </source>
</evidence>
<gene>
    <name evidence="3 5" type="primary">ectA</name>
    <name evidence="5" type="ORF">KU392_06645</name>
</gene>
<comment type="function">
    <text evidence="3">Catalyzes the acetylation of L-2,4-diaminobutyrate (DABA) to gamma-N-acetyl-alpha,gamma-diaminobutyric acid (ADABA) with acetyl coenzyme A.</text>
</comment>
<evidence type="ECO:0000313" key="5">
    <source>
        <dbReference type="EMBL" id="MBV4396935.1"/>
    </source>
</evidence>
<dbReference type="EMBL" id="JAHSPR010000004">
    <property type="protein sequence ID" value="MBV4396935.1"/>
    <property type="molecule type" value="Genomic_DNA"/>
</dbReference>
<name>A0ABS6NMS3_9BURK</name>
<comment type="similarity">
    <text evidence="3">Belongs to the acetyltransferase family. EctA subfamily.</text>
</comment>
<protein>
    <recommendedName>
        <fullName evidence="3">L-2,4-diaminobutyric acid acetyltransferase</fullName>
        <shortName evidence="3">DABA acetyltransferase</shortName>
        <ecNumber evidence="3">2.3.1.178</ecNumber>
    </recommendedName>
</protein>
<comment type="catalytic activity">
    <reaction evidence="3">
        <text>L-2,4-diaminobutanoate + acetyl-CoA = (2S)-4-acetamido-2-aminobutanoate + CoA + H(+)</text>
        <dbReference type="Rhea" id="RHEA:16901"/>
        <dbReference type="ChEBI" id="CHEBI:15378"/>
        <dbReference type="ChEBI" id="CHEBI:57287"/>
        <dbReference type="ChEBI" id="CHEBI:57288"/>
        <dbReference type="ChEBI" id="CHEBI:58761"/>
        <dbReference type="ChEBI" id="CHEBI:58929"/>
        <dbReference type="EC" id="2.3.1.178"/>
    </reaction>
</comment>
<organism evidence="5 6">
    <name type="scientific">Advenella alkanexedens</name>
    <dbReference type="NCBI Taxonomy" id="1481665"/>
    <lineage>
        <taxon>Bacteria</taxon>
        <taxon>Pseudomonadati</taxon>
        <taxon>Pseudomonadota</taxon>
        <taxon>Betaproteobacteria</taxon>
        <taxon>Burkholderiales</taxon>
        <taxon>Alcaligenaceae</taxon>
    </lineage>
</organism>
<dbReference type="Proteomes" id="UP000722165">
    <property type="component" value="Unassembled WGS sequence"/>
</dbReference>
<evidence type="ECO:0000259" key="4">
    <source>
        <dbReference type="PROSITE" id="PS51186"/>
    </source>
</evidence>
<keyword evidence="2 3" id="KW-0012">Acyltransferase</keyword>
<comment type="pathway">
    <text evidence="3">Amine and polyamine biosynthesis; ectoine biosynthesis; L-ectoine from L-aspartate 4-semialdehyde: step 2/3.</text>
</comment>
<sequence>MPETPSALPDGLARENTALLRAPCKTDGYAIYQLIATCPPLDLNSVYAYLLLCEHFSNTCVVAQSAHGLDGFISAYIHPTRQDVLFVWQVAVHERARGQGLGRKMLQNLLQRPELANVNFIETTVGPDNIASRSMFGSLARKLKANVNESDLFEQSLFGPEAHENEKLIRIGPFSV</sequence>
<dbReference type="InterPro" id="IPR000182">
    <property type="entry name" value="GNAT_dom"/>
</dbReference>
<evidence type="ECO:0000256" key="2">
    <source>
        <dbReference type="ARBA" id="ARBA00023315"/>
    </source>
</evidence>
<dbReference type="InterPro" id="IPR012772">
    <property type="entry name" value="Ectoine_EctA"/>
</dbReference>
<dbReference type="GO" id="GO:0033816">
    <property type="term" value="F:diaminobutyrate acetyltransferase activity"/>
    <property type="evidence" value="ECO:0007669"/>
    <property type="project" value="UniProtKB-EC"/>
</dbReference>
<reference evidence="5 6" key="1">
    <citation type="submission" date="2021-06" db="EMBL/GenBank/DDBJ databases">
        <authorList>
            <person name="Lu T."/>
            <person name="Wang Q."/>
            <person name="Han X."/>
        </authorList>
    </citation>
    <scope>NUCLEOTIDE SEQUENCE [LARGE SCALE GENOMIC DNA]</scope>
    <source>
        <strain evidence="5 6">LAM0050</strain>
    </source>
</reference>
<accession>A0ABS6NMS3</accession>
<dbReference type="EC" id="2.3.1.178" evidence="3"/>
<feature type="domain" description="N-acetyltransferase" evidence="4">
    <location>
        <begin position="18"/>
        <end position="176"/>
    </location>
</feature>
<dbReference type="PROSITE" id="PS51186">
    <property type="entry name" value="GNAT"/>
    <property type="match status" value="1"/>
</dbReference>
<keyword evidence="6" id="KW-1185">Reference proteome</keyword>
<evidence type="ECO:0000256" key="1">
    <source>
        <dbReference type="ARBA" id="ARBA00022679"/>
    </source>
</evidence>